<feature type="transmembrane region" description="Helical" evidence="1">
    <location>
        <begin position="84"/>
        <end position="107"/>
    </location>
</feature>
<dbReference type="EMBL" id="BIFQ01000001">
    <property type="protein sequence ID" value="GCE07222.1"/>
    <property type="molecule type" value="Genomic_DNA"/>
</dbReference>
<keyword evidence="1" id="KW-0812">Transmembrane</keyword>
<evidence type="ECO:0000313" key="2">
    <source>
        <dbReference type="EMBL" id="GCE07222.1"/>
    </source>
</evidence>
<gene>
    <name evidence="2" type="ORF">KDAU_45510</name>
</gene>
<organism evidence="2 3">
    <name type="scientific">Dictyobacter aurantiacus</name>
    <dbReference type="NCBI Taxonomy" id="1936993"/>
    <lineage>
        <taxon>Bacteria</taxon>
        <taxon>Bacillati</taxon>
        <taxon>Chloroflexota</taxon>
        <taxon>Ktedonobacteria</taxon>
        <taxon>Ktedonobacterales</taxon>
        <taxon>Dictyobacteraceae</taxon>
        <taxon>Dictyobacter</taxon>
    </lineage>
</organism>
<comment type="caution">
    <text evidence="2">The sequence shown here is derived from an EMBL/GenBank/DDBJ whole genome shotgun (WGS) entry which is preliminary data.</text>
</comment>
<accession>A0A401ZK66</accession>
<evidence type="ECO:0000313" key="3">
    <source>
        <dbReference type="Proteomes" id="UP000287224"/>
    </source>
</evidence>
<keyword evidence="1" id="KW-0472">Membrane</keyword>
<protein>
    <submittedName>
        <fullName evidence="2">Uncharacterized protein</fullName>
    </submittedName>
</protein>
<proteinExistence type="predicted"/>
<keyword evidence="1" id="KW-1133">Transmembrane helix</keyword>
<dbReference type="Proteomes" id="UP000287224">
    <property type="component" value="Unassembled WGS sequence"/>
</dbReference>
<dbReference type="AlphaFoldDB" id="A0A401ZK66"/>
<sequence>MKDEQSVTVFIHGGMSLLLLLVFFCSLLAFDASRHSASAATHTIQASHHIHQDDSTKPGRSRTRYHYTTHHYSSSRGSGWPFDAATSIVILVVCVVIGILFSVFKWLRQDDYNDE</sequence>
<keyword evidence="3" id="KW-1185">Reference proteome</keyword>
<name>A0A401ZK66_9CHLR</name>
<reference evidence="3" key="1">
    <citation type="submission" date="2018-12" db="EMBL/GenBank/DDBJ databases">
        <title>Tengunoibacter tsumagoiensis gen. nov., sp. nov., Dictyobacter kobayashii sp. nov., D. alpinus sp. nov., and D. joshuensis sp. nov. and description of Dictyobacteraceae fam. nov. within the order Ktedonobacterales isolated from Tengu-no-mugimeshi.</title>
        <authorList>
            <person name="Wang C.M."/>
            <person name="Zheng Y."/>
            <person name="Sakai Y."/>
            <person name="Toyoda A."/>
            <person name="Minakuchi Y."/>
            <person name="Abe K."/>
            <person name="Yokota A."/>
            <person name="Yabe S."/>
        </authorList>
    </citation>
    <scope>NUCLEOTIDE SEQUENCE [LARGE SCALE GENOMIC DNA]</scope>
    <source>
        <strain evidence="3">S-27</strain>
    </source>
</reference>
<evidence type="ECO:0000256" key="1">
    <source>
        <dbReference type="SAM" id="Phobius"/>
    </source>
</evidence>
<dbReference type="RefSeq" id="WP_126598308.1">
    <property type="nucleotide sequence ID" value="NZ_BIFQ01000001.1"/>
</dbReference>